<protein>
    <submittedName>
        <fullName evidence="1">Uncharacterized protein</fullName>
    </submittedName>
</protein>
<reference evidence="1" key="1">
    <citation type="submission" date="2020-10" db="EMBL/GenBank/DDBJ databases">
        <authorList>
            <person name="Gilroy R."/>
        </authorList>
    </citation>
    <scope>NUCLEOTIDE SEQUENCE</scope>
    <source>
        <strain evidence="1">CHK154-7741</strain>
    </source>
</reference>
<dbReference type="AlphaFoldDB" id="A0A9D1N119"/>
<evidence type="ECO:0000313" key="2">
    <source>
        <dbReference type="Proteomes" id="UP000886748"/>
    </source>
</evidence>
<reference evidence="1" key="2">
    <citation type="journal article" date="2021" name="PeerJ">
        <title>Extensive microbial diversity within the chicken gut microbiome revealed by metagenomics and culture.</title>
        <authorList>
            <person name="Gilroy R."/>
            <person name="Ravi A."/>
            <person name="Getino M."/>
            <person name="Pursley I."/>
            <person name="Horton D.L."/>
            <person name="Alikhan N.F."/>
            <person name="Baker D."/>
            <person name="Gharbi K."/>
            <person name="Hall N."/>
            <person name="Watson M."/>
            <person name="Adriaenssens E.M."/>
            <person name="Foster-Nyarko E."/>
            <person name="Jarju S."/>
            <person name="Secka A."/>
            <person name="Antonio M."/>
            <person name="Oren A."/>
            <person name="Chaudhuri R.R."/>
            <person name="La Ragione R."/>
            <person name="Hildebrand F."/>
            <person name="Pallen M.J."/>
        </authorList>
    </citation>
    <scope>NUCLEOTIDE SEQUENCE</scope>
    <source>
        <strain evidence="1">CHK154-7741</strain>
    </source>
</reference>
<sequence length="90" mass="10944">MFQDALMTNLQKIVNFFGYLVSYFKRHNPLLEFGNQIMAMVKDYLTMNRKLKMAKYRVNYQMYKLNQMEQLIAENNEHVFLRGNKLNLQR</sequence>
<accession>A0A9D1N119</accession>
<evidence type="ECO:0000313" key="1">
    <source>
        <dbReference type="EMBL" id="HIU92885.1"/>
    </source>
</evidence>
<name>A0A9D1N119_9CLOT</name>
<organism evidence="1 2">
    <name type="scientific">Candidatus Limenecus avicola</name>
    <dbReference type="NCBI Taxonomy" id="2840847"/>
    <lineage>
        <taxon>Bacteria</taxon>
        <taxon>Bacillati</taxon>
        <taxon>Bacillota</taxon>
        <taxon>Clostridia</taxon>
        <taxon>Eubacteriales</taxon>
        <taxon>Clostridiaceae</taxon>
        <taxon>Clostridiaceae incertae sedis</taxon>
        <taxon>Candidatus Limenecus</taxon>
    </lineage>
</organism>
<dbReference type="Proteomes" id="UP000886748">
    <property type="component" value="Unassembled WGS sequence"/>
</dbReference>
<proteinExistence type="predicted"/>
<dbReference type="EMBL" id="DVOD01000052">
    <property type="protein sequence ID" value="HIU92885.1"/>
    <property type="molecule type" value="Genomic_DNA"/>
</dbReference>
<comment type="caution">
    <text evidence="1">The sequence shown here is derived from an EMBL/GenBank/DDBJ whole genome shotgun (WGS) entry which is preliminary data.</text>
</comment>
<gene>
    <name evidence="1" type="ORF">IAD26_07120</name>
</gene>